<dbReference type="Proteomes" id="UP000218334">
    <property type="component" value="Unassembled WGS sequence"/>
</dbReference>
<sequence>MTSMLPRELASVDWNSAEPFTLNDVVEGSFGVARFAGSPSANSRRDWLIQGSRRKKAATLPSQVLTVRNPVTVSQQEGGKWCEGGMEECSIDDRCLRLGCNVTWHDARRVLWCKPQIELYGHTKVQADNQHMPVSFGIINPWVWVTGAASPIRPVCGAVEVSDALITSLRDSFCKALSNAQCQRSTFRYRVNGLAPTWDMAVATPTLAFRTALNLSSYSVAEEKYGAPAGKRYPDKECREKRKTYETICAGYGTNFSVKHCHILVLLDVNRFDGRWTAE</sequence>
<keyword evidence="2" id="KW-1185">Reference proteome</keyword>
<evidence type="ECO:0000313" key="2">
    <source>
        <dbReference type="Proteomes" id="UP000218334"/>
    </source>
</evidence>
<proteinExistence type="predicted"/>
<dbReference type="AlphaFoldDB" id="A0A2H3B427"/>
<dbReference type="EMBL" id="KZ293444">
    <property type="protein sequence ID" value="PBK65625.1"/>
    <property type="molecule type" value="Genomic_DNA"/>
</dbReference>
<protein>
    <submittedName>
        <fullName evidence="1">Uncharacterized protein</fullName>
    </submittedName>
</protein>
<gene>
    <name evidence="1" type="ORF">ARMSODRAFT_978099</name>
</gene>
<evidence type="ECO:0000313" key="1">
    <source>
        <dbReference type="EMBL" id="PBK65625.1"/>
    </source>
</evidence>
<organism evidence="1 2">
    <name type="scientific">Armillaria solidipes</name>
    <dbReference type="NCBI Taxonomy" id="1076256"/>
    <lineage>
        <taxon>Eukaryota</taxon>
        <taxon>Fungi</taxon>
        <taxon>Dikarya</taxon>
        <taxon>Basidiomycota</taxon>
        <taxon>Agaricomycotina</taxon>
        <taxon>Agaricomycetes</taxon>
        <taxon>Agaricomycetidae</taxon>
        <taxon>Agaricales</taxon>
        <taxon>Marasmiineae</taxon>
        <taxon>Physalacriaceae</taxon>
        <taxon>Armillaria</taxon>
    </lineage>
</organism>
<accession>A0A2H3B427</accession>
<name>A0A2H3B427_9AGAR</name>
<reference evidence="2" key="1">
    <citation type="journal article" date="2017" name="Nat. Ecol. Evol.">
        <title>Genome expansion and lineage-specific genetic innovations in the forest pathogenic fungi Armillaria.</title>
        <authorList>
            <person name="Sipos G."/>
            <person name="Prasanna A.N."/>
            <person name="Walter M.C."/>
            <person name="O'Connor E."/>
            <person name="Balint B."/>
            <person name="Krizsan K."/>
            <person name="Kiss B."/>
            <person name="Hess J."/>
            <person name="Varga T."/>
            <person name="Slot J."/>
            <person name="Riley R."/>
            <person name="Boka B."/>
            <person name="Rigling D."/>
            <person name="Barry K."/>
            <person name="Lee J."/>
            <person name="Mihaltcheva S."/>
            <person name="LaButti K."/>
            <person name="Lipzen A."/>
            <person name="Waldron R."/>
            <person name="Moloney N.M."/>
            <person name="Sperisen C."/>
            <person name="Kredics L."/>
            <person name="Vagvoelgyi C."/>
            <person name="Patrignani A."/>
            <person name="Fitzpatrick D."/>
            <person name="Nagy I."/>
            <person name="Doyle S."/>
            <person name="Anderson J.B."/>
            <person name="Grigoriev I.V."/>
            <person name="Gueldener U."/>
            <person name="Muensterkoetter M."/>
            <person name="Nagy L.G."/>
        </authorList>
    </citation>
    <scope>NUCLEOTIDE SEQUENCE [LARGE SCALE GENOMIC DNA]</scope>
    <source>
        <strain evidence="2">28-4</strain>
    </source>
</reference>